<dbReference type="OrthoDB" id="6127067at2759"/>
<dbReference type="CDD" id="cd07302">
    <property type="entry name" value="CHD"/>
    <property type="match status" value="1"/>
</dbReference>
<comment type="subcellular location">
    <subcellularLocation>
        <location evidence="1">Cytoplasm</location>
    </subcellularLocation>
</comment>
<dbReference type="InterPro" id="IPR029787">
    <property type="entry name" value="Nucleotide_cyclase"/>
</dbReference>
<dbReference type="Proteomes" id="UP000515135">
    <property type="component" value="Unplaced"/>
</dbReference>
<keyword evidence="7" id="KW-0141">cGMP biosynthesis</keyword>
<evidence type="ECO:0000256" key="8">
    <source>
        <dbReference type="RuleBase" id="RU000405"/>
    </source>
</evidence>
<protein>
    <recommendedName>
        <fullName evidence="2">guanylate cyclase</fullName>
        <ecNumber evidence="2">4.6.1.2</ecNumber>
    </recommendedName>
</protein>
<proteinExistence type="inferred from homology"/>
<dbReference type="InterPro" id="IPR024096">
    <property type="entry name" value="NO_sig/Golgi_transp_ligand-bd"/>
</dbReference>
<accession>A0A6P4ZL58</accession>
<dbReference type="PANTHER" id="PTHR45655:SF13">
    <property type="entry name" value="SOLUBLE GUANYLATE CYCLASE GCY-32-RELATED"/>
    <property type="match status" value="1"/>
</dbReference>
<evidence type="ECO:0000313" key="13">
    <source>
        <dbReference type="RefSeq" id="XP_019634744.1"/>
    </source>
</evidence>
<dbReference type="InterPro" id="IPR011644">
    <property type="entry name" value="Heme_NO-bd"/>
</dbReference>
<dbReference type="InterPro" id="IPR042463">
    <property type="entry name" value="HNOB_dom_associated_sf"/>
</dbReference>
<dbReference type="InterPro" id="IPR018297">
    <property type="entry name" value="A/G_cyclase_CS"/>
</dbReference>
<dbReference type="Pfam" id="PF00211">
    <property type="entry name" value="Guanylate_cyc"/>
    <property type="match status" value="1"/>
</dbReference>
<keyword evidence="6 8" id="KW-0456">Lyase</keyword>
<keyword evidence="9" id="KW-0175">Coiled coil</keyword>
<feature type="region of interest" description="Disordered" evidence="10">
    <location>
        <begin position="659"/>
        <end position="706"/>
    </location>
</feature>
<dbReference type="GO" id="GO:0004383">
    <property type="term" value="F:guanylate cyclase activity"/>
    <property type="evidence" value="ECO:0007669"/>
    <property type="project" value="UniProtKB-EC"/>
</dbReference>
<dbReference type="Pfam" id="PF07701">
    <property type="entry name" value="HNOBA"/>
    <property type="match status" value="1"/>
</dbReference>
<dbReference type="GO" id="GO:0020037">
    <property type="term" value="F:heme binding"/>
    <property type="evidence" value="ECO:0007669"/>
    <property type="project" value="InterPro"/>
</dbReference>
<evidence type="ECO:0000256" key="6">
    <source>
        <dbReference type="ARBA" id="ARBA00023239"/>
    </source>
</evidence>
<keyword evidence="3" id="KW-0963">Cytoplasm</keyword>
<dbReference type="KEGG" id="bbel:109477794"/>
<evidence type="ECO:0000256" key="3">
    <source>
        <dbReference type="ARBA" id="ARBA00022490"/>
    </source>
</evidence>
<dbReference type="Gene3D" id="3.30.70.1230">
    <property type="entry name" value="Nucleotide cyclase"/>
    <property type="match status" value="1"/>
</dbReference>
<evidence type="ECO:0000256" key="2">
    <source>
        <dbReference type="ARBA" id="ARBA00012202"/>
    </source>
</evidence>
<gene>
    <name evidence="13" type="primary">LOC109477794</name>
</gene>
<dbReference type="AlphaFoldDB" id="A0A6P4ZL58"/>
<keyword evidence="12" id="KW-1185">Reference proteome</keyword>
<evidence type="ECO:0000256" key="4">
    <source>
        <dbReference type="ARBA" id="ARBA00022741"/>
    </source>
</evidence>
<feature type="coiled-coil region" evidence="9">
    <location>
        <begin position="411"/>
        <end position="445"/>
    </location>
</feature>
<dbReference type="FunFam" id="3.90.1520.10:FF:000006">
    <property type="entry name" value="guanylate cyclase soluble subunit beta-2-like"/>
    <property type="match status" value="1"/>
</dbReference>
<feature type="domain" description="Guanylate cyclase" evidence="11">
    <location>
        <begin position="477"/>
        <end position="605"/>
    </location>
</feature>
<dbReference type="GO" id="GO:0008074">
    <property type="term" value="C:guanylate cyclase complex, soluble"/>
    <property type="evidence" value="ECO:0007669"/>
    <property type="project" value="TreeGrafter"/>
</dbReference>
<dbReference type="Gene3D" id="6.10.250.780">
    <property type="match status" value="1"/>
</dbReference>
<dbReference type="PANTHER" id="PTHR45655">
    <property type="entry name" value="GUANYLATE CYCLASE SOLUBLE SUBUNIT BETA-2"/>
    <property type="match status" value="1"/>
</dbReference>
<evidence type="ECO:0000259" key="11">
    <source>
        <dbReference type="PROSITE" id="PS50125"/>
    </source>
</evidence>
<dbReference type="InterPro" id="IPR011645">
    <property type="entry name" value="HNOB_dom_associated"/>
</dbReference>
<dbReference type="GeneID" id="109477794"/>
<dbReference type="Pfam" id="PF07700">
    <property type="entry name" value="HNOB"/>
    <property type="match status" value="1"/>
</dbReference>
<dbReference type="RefSeq" id="XP_019634744.1">
    <property type="nucleotide sequence ID" value="XM_019779185.1"/>
</dbReference>
<evidence type="ECO:0000313" key="12">
    <source>
        <dbReference type="Proteomes" id="UP000515135"/>
    </source>
</evidence>
<dbReference type="SMART" id="SM00044">
    <property type="entry name" value="CYCc"/>
    <property type="match status" value="1"/>
</dbReference>
<dbReference type="InterPro" id="IPR038158">
    <property type="entry name" value="H-NOX_domain_sf"/>
</dbReference>
<comment type="similarity">
    <text evidence="8">Belongs to the adenylyl cyclase class-4/guanylyl cyclase family.</text>
</comment>
<feature type="compositionally biased region" description="Low complexity" evidence="10">
    <location>
        <begin position="672"/>
        <end position="682"/>
    </location>
</feature>
<reference evidence="13" key="1">
    <citation type="submission" date="2025-08" db="UniProtKB">
        <authorList>
            <consortium name="RefSeq"/>
        </authorList>
    </citation>
    <scope>IDENTIFICATION</scope>
    <source>
        <tissue evidence="13">Gonad</tissue>
    </source>
</reference>
<dbReference type="SUPFAM" id="SSF111126">
    <property type="entry name" value="Ligand-binding domain in the NO signalling and Golgi transport"/>
    <property type="match status" value="1"/>
</dbReference>
<evidence type="ECO:0000256" key="9">
    <source>
        <dbReference type="SAM" id="Coils"/>
    </source>
</evidence>
<dbReference type="PROSITE" id="PS50125">
    <property type="entry name" value="GUANYLATE_CYCLASE_2"/>
    <property type="match status" value="1"/>
</dbReference>
<dbReference type="GO" id="GO:0070482">
    <property type="term" value="P:response to oxygen levels"/>
    <property type="evidence" value="ECO:0007669"/>
    <property type="project" value="TreeGrafter"/>
</dbReference>
<dbReference type="FunFam" id="3.30.70.1230:FF:000007">
    <property type="entry name" value="Guanylate cyclase soluble subunit alpha-3"/>
    <property type="match status" value="1"/>
</dbReference>
<dbReference type="Gene3D" id="3.90.1520.10">
    <property type="entry name" value="H-NOX domain"/>
    <property type="match status" value="1"/>
</dbReference>
<name>A0A6P4ZL58_BRABE</name>
<dbReference type="PROSITE" id="PS00452">
    <property type="entry name" value="GUANYLATE_CYCLASE_1"/>
    <property type="match status" value="1"/>
</dbReference>
<dbReference type="Gene3D" id="3.30.450.260">
    <property type="entry name" value="Haem NO binding associated domain"/>
    <property type="match status" value="1"/>
</dbReference>
<dbReference type="SUPFAM" id="SSF55073">
    <property type="entry name" value="Nucleotide cyclase"/>
    <property type="match status" value="1"/>
</dbReference>
<dbReference type="GO" id="GO:0005525">
    <property type="term" value="F:GTP binding"/>
    <property type="evidence" value="ECO:0007669"/>
    <property type="project" value="UniProtKB-KW"/>
</dbReference>
<evidence type="ECO:0000256" key="7">
    <source>
        <dbReference type="ARBA" id="ARBA00023293"/>
    </source>
</evidence>
<dbReference type="InterPro" id="IPR001054">
    <property type="entry name" value="A/G_cyclase"/>
</dbReference>
<feature type="region of interest" description="Disordered" evidence="10">
    <location>
        <begin position="719"/>
        <end position="793"/>
    </location>
</feature>
<feature type="compositionally biased region" description="Polar residues" evidence="10">
    <location>
        <begin position="721"/>
        <end position="737"/>
    </location>
</feature>
<keyword evidence="4" id="KW-0547">Nucleotide-binding</keyword>
<organism evidence="12 13">
    <name type="scientific">Branchiostoma belcheri</name>
    <name type="common">Amphioxus</name>
    <dbReference type="NCBI Taxonomy" id="7741"/>
    <lineage>
        <taxon>Eukaryota</taxon>
        <taxon>Metazoa</taxon>
        <taxon>Chordata</taxon>
        <taxon>Cephalochordata</taxon>
        <taxon>Leptocardii</taxon>
        <taxon>Amphioxiformes</taxon>
        <taxon>Branchiostomatidae</taxon>
        <taxon>Branchiostoma</taxon>
    </lineage>
</organism>
<evidence type="ECO:0000256" key="10">
    <source>
        <dbReference type="SAM" id="MobiDB-lite"/>
    </source>
</evidence>
<dbReference type="GO" id="GO:0019934">
    <property type="term" value="P:cGMP-mediated signaling"/>
    <property type="evidence" value="ECO:0007669"/>
    <property type="project" value="TreeGrafter"/>
</dbReference>
<dbReference type="FunFam" id="3.30.450.260:FF:000002">
    <property type="entry name" value="guanylate cyclase soluble subunit alpha-2"/>
    <property type="match status" value="1"/>
</dbReference>
<dbReference type="EC" id="4.6.1.2" evidence="2"/>
<evidence type="ECO:0000256" key="5">
    <source>
        <dbReference type="ARBA" id="ARBA00023134"/>
    </source>
</evidence>
<evidence type="ECO:0000256" key="1">
    <source>
        <dbReference type="ARBA" id="ARBA00004496"/>
    </source>
</evidence>
<keyword evidence="5" id="KW-0342">GTP-binding</keyword>
<feature type="compositionally biased region" description="Basic residues" evidence="10">
    <location>
        <begin position="772"/>
        <end position="782"/>
    </location>
</feature>
<sequence length="793" mass="89509">MVYGFINLCLKSLVVEKFGEEAWENIRHQADVEDSFMTYTYYDDVHTMTLIDVACQSLAVEKSTVLMLFGEFFFEFCVRSGYDHMLRTLGGNLVEFIENLDSLHSYLTLAYDKMNAPSFRLEKVDSNMFLHYYSDRKGLAPMVIGIVKAVARDFFQSEVTMDILSEDREEERTRKKEHVVFSVTQRRLGGTATQKPPKYVAQSHKGSEQQIRKEDVENVLSKLAQQNGVCPFPGNGTTPKVKAKRCWDKLRGIVTMGKLTSVFQPIYPDDLWMDPRTFCNILPFHIIFDQQLQIKQSGINIQRIVPGIQTINIKVNDYFELIHPEIPLSFEQIKKFINSQFILEAKRLMMPAAWGGRPTLQLRGQMIWMPGIQCMIYMCSPKLTSLKELEERNMYMSEIALHDVTRDLILLNQQRLAEIELAKQLEEKKEELRMMSEALQEEQKRTDMLLYSMLPRQVANKLREGRKVEAGEYDEVTILFSDIVTFTNICAMCKPIQIVQLLNEMYLRFDRLTTVHDVYKVETIGDAYMVVGGLPVPVKSHAERVANMGLGMQMAAGHVKSPVTGKPIQIRVGIHTGPVVAGVVGEKMPRYCLFGDTVNTASRMESHGVPGKVHISPATYKALRGKSFIIKERGEISVKGKGPMYTYYVVANGEATEDMLMGRPPRSRRSSRSITPSPAKTGGAEEEKGGQNLKSPASGKVKGDEPDSDMVVMVYEDSHEVSGQQVNPPGSTNTCNGVNKGKKQKEADGTPKRRTLSSEDDPVNLPADPRPPKAKPKSKLKKEKTESKLCVIL</sequence>